<protein>
    <submittedName>
        <fullName evidence="2">Nuclear transport factor 2 family protein</fullName>
    </submittedName>
</protein>
<proteinExistence type="predicted"/>
<dbReference type="Pfam" id="PF12680">
    <property type="entry name" value="SnoaL_2"/>
    <property type="match status" value="1"/>
</dbReference>
<dbReference type="Gene3D" id="3.10.450.50">
    <property type="match status" value="1"/>
</dbReference>
<keyword evidence="3" id="KW-1185">Reference proteome</keyword>
<dbReference type="SUPFAM" id="SSF54427">
    <property type="entry name" value="NTF2-like"/>
    <property type="match status" value="1"/>
</dbReference>
<dbReference type="Proteomes" id="UP001595900">
    <property type="component" value="Unassembled WGS sequence"/>
</dbReference>
<dbReference type="EMBL" id="JBHSCN010000006">
    <property type="protein sequence ID" value="MFC4244894.1"/>
    <property type="molecule type" value="Genomic_DNA"/>
</dbReference>
<comment type="caution">
    <text evidence="2">The sequence shown here is derived from an EMBL/GenBank/DDBJ whole genome shotgun (WGS) entry which is preliminary data.</text>
</comment>
<name>A0ABV8QAN1_9MICO</name>
<dbReference type="InterPro" id="IPR032710">
    <property type="entry name" value="NTF2-like_dom_sf"/>
</dbReference>
<sequence>MHAYFQRLNHVNRSPEDFERLIELFTADAVARIHHVGEAAGHAQLRALFHRFLTRTALHFTQAVRAQRERQVLVRWNGAGRTVAHALLLESGFHIVDVTEVGRIASLTSETDDHWPDTWRAEEEGDKYEHG</sequence>
<dbReference type="RefSeq" id="WP_390231184.1">
    <property type="nucleotide sequence ID" value="NZ_JBHSCN010000006.1"/>
</dbReference>
<reference evidence="3" key="1">
    <citation type="journal article" date="2019" name="Int. J. Syst. Evol. Microbiol.">
        <title>The Global Catalogue of Microorganisms (GCM) 10K type strain sequencing project: providing services to taxonomists for standard genome sequencing and annotation.</title>
        <authorList>
            <consortium name="The Broad Institute Genomics Platform"/>
            <consortium name="The Broad Institute Genome Sequencing Center for Infectious Disease"/>
            <person name="Wu L."/>
            <person name="Ma J."/>
        </authorList>
    </citation>
    <scope>NUCLEOTIDE SEQUENCE [LARGE SCALE GENOMIC DNA]</scope>
    <source>
        <strain evidence="3">CGMCC 1.10363</strain>
    </source>
</reference>
<gene>
    <name evidence="2" type="ORF">ACFOYW_16085</name>
</gene>
<evidence type="ECO:0000313" key="3">
    <source>
        <dbReference type="Proteomes" id="UP001595900"/>
    </source>
</evidence>
<evidence type="ECO:0000259" key="1">
    <source>
        <dbReference type="Pfam" id="PF12680"/>
    </source>
</evidence>
<accession>A0ABV8QAN1</accession>
<feature type="domain" description="SnoaL-like" evidence="1">
    <location>
        <begin position="15"/>
        <end position="105"/>
    </location>
</feature>
<dbReference type="InterPro" id="IPR037401">
    <property type="entry name" value="SnoaL-like"/>
</dbReference>
<organism evidence="2 3">
    <name type="scientific">Gryllotalpicola reticulitermitis</name>
    <dbReference type="NCBI Taxonomy" id="1184153"/>
    <lineage>
        <taxon>Bacteria</taxon>
        <taxon>Bacillati</taxon>
        <taxon>Actinomycetota</taxon>
        <taxon>Actinomycetes</taxon>
        <taxon>Micrococcales</taxon>
        <taxon>Microbacteriaceae</taxon>
        <taxon>Gryllotalpicola</taxon>
    </lineage>
</organism>
<evidence type="ECO:0000313" key="2">
    <source>
        <dbReference type="EMBL" id="MFC4244894.1"/>
    </source>
</evidence>